<reference evidence="7" key="1">
    <citation type="journal article" date="2020" name="PLoS Negl. Trop. Dis.">
        <title>High-quality nuclear genome for Sarcoptes scabiei-A critical resource for a neglected parasite.</title>
        <authorList>
            <person name="Korhonen P.K."/>
            <person name="Gasser R.B."/>
            <person name="Ma G."/>
            <person name="Wang T."/>
            <person name="Stroehlein A.J."/>
            <person name="Young N.D."/>
            <person name="Ang C.S."/>
            <person name="Fernando D.D."/>
            <person name="Lu H.C."/>
            <person name="Taylor S."/>
            <person name="Reynolds S.L."/>
            <person name="Mofiz E."/>
            <person name="Najaraj S.H."/>
            <person name="Gowda H."/>
            <person name="Madugundu A."/>
            <person name="Renuse S."/>
            <person name="Holt D."/>
            <person name="Pandey A."/>
            <person name="Papenfuss A.T."/>
            <person name="Fischer K."/>
        </authorList>
    </citation>
    <scope>NUCLEOTIDE SEQUENCE [LARGE SCALE GENOMIC DNA]</scope>
</reference>
<evidence type="ECO:0000256" key="2">
    <source>
        <dbReference type="ARBA" id="ARBA00022553"/>
    </source>
</evidence>
<reference evidence="6" key="3">
    <citation type="submission" date="2022-06" db="UniProtKB">
        <authorList>
            <consortium name="EnsemblMetazoa"/>
        </authorList>
    </citation>
    <scope>IDENTIFICATION</scope>
</reference>
<dbReference type="Proteomes" id="UP000070412">
    <property type="component" value="Unassembled WGS sequence"/>
</dbReference>
<reference evidence="5" key="2">
    <citation type="submission" date="2020-01" db="EMBL/GenBank/DDBJ databases">
        <authorList>
            <person name="Korhonen P.K.K."/>
            <person name="Guangxu M.G."/>
            <person name="Wang T.W."/>
            <person name="Stroehlein A.J.S."/>
            <person name="Young N.D."/>
            <person name="Ang C.-S.A."/>
            <person name="Fernando D.W.F."/>
            <person name="Lu H.L."/>
            <person name="Taylor S.T."/>
            <person name="Ehtesham M.E.M."/>
            <person name="Najaraj S.H.N."/>
            <person name="Harsha G.H.G."/>
            <person name="Madugundu A.M."/>
            <person name="Renuse S.R."/>
            <person name="Holt D.H."/>
            <person name="Pandey A.P."/>
            <person name="Papenfuss A.P."/>
            <person name="Gasser R.B.G."/>
            <person name="Fischer K.F."/>
        </authorList>
    </citation>
    <scope>NUCLEOTIDE SEQUENCE</scope>
    <source>
        <strain evidence="5">SSS_KF_BRIS2020</strain>
    </source>
</reference>
<proteinExistence type="predicted"/>
<accession>A0A834QZY0</accession>
<protein>
    <recommendedName>
        <fullName evidence="1">Oxidative stress-responsive serine-rich protein 1</fullName>
    </recommendedName>
    <alternativeName>
        <fullName evidence="4">Oxidative stress-responsive protein 1</fullName>
    </alternativeName>
    <alternativeName>
        <fullName evidence="3">Peroxide-inducible transcript 1 protein</fullName>
    </alternativeName>
</protein>
<dbReference type="EMBL" id="WVUK01000066">
    <property type="protein sequence ID" value="KAF7488469.1"/>
    <property type="molecule type" value="Genomic_DNA"/>
</dbReference>
<evidence type="ECO:0000313" key="6">
    <source>
        <dbReference type="EnsemblMetazoa" id="KAF7488469.1"/>
    </source>
</evidence>
<evidence type="ECO:0000313" key="5">
    <source>
        <dbReference type="EMBL" id="KAF7488469.1"/>
    </source>
</evidence>
<keyword evidence="2" id="KW-0597">Phosphoprotein</keyword>
<evidence type="ECO:0000256" key="1">
    <source>
        <dbReference type="ARBA" id="ARBA00015005"/>
    </source>
</evidence>
<gene>
    <name evidence="5" type="ORF">SSS_3558</name>
</gene>
<evidence type="ECO:0000313" key="7">
    <source>
        <dbReference type="Proteomes" id="UP000070412"/>
    </source>
</evidence>
<dbReference type="OrthoDB" id="6516925at2759"/>
<dbReference type="InterPro" id="IPR008494">
    <property type="entry name" value="DUF776"/>
</dbReference>
<dbReference type="PANTHER" id="PTHR31383">
    <property type="entry name" value="OXIDATIVE STRESS-RESPONSE SERINE-RICH PROTEIN 1"/>
    <property type="match status" value="1"/>
</dbReference>
<sequence>MNSSTQLAQNDDFGDGNDAILPNDVRKIQTKLKRFCFDPKQICRRKIDSKLIDNPFKLHYKSKSTKSKQRLKNVSKLVPKKSFPRGNVSGSYVIDVKEVGSSFSRKSDNRLINDIDQQMAALWNKDGYRNNRSENYSFKNPISFVKNETNIRNEMNQNFPATSIETINTNSQSCARQALNDFYDSSVIELAAYLDETLFIPKKMSFMAEMMYT</sequence>
<evidence type="ECO:0000256" key="4">
    <source>
        <dbReference type="ARBA" id="ARBA00031405"/>
    </source>
</evidence>
<dbReference type="PANTHER" id="PTHR31383:SF2">
    <property type="entry name" value="OXIDATIVE STRESS-RESPONSIVE SERINE-RICH PROTEIN 1"/>
    <property type="match status" value="1"/>
</dbReference>
<keyword evidence="7" id="KW-1185">Reference proteome</keyword>
<dbReference type="GO" id="GO:0070301">
    <property type="term" value="P:cellular response to hydrogen peroxide"/>
    <property type="evidence" value="ECO:0007669"/>
    <property type="project" value="TreeGrafter"/>
</dbReference>
<evidence type="ECO:0000256" key="3">
    <source>
        <dbReference type="ARBA" id="ARBA00029721"/>
    </source>
</evidence>
<name>A0A834QZY0_SARSC</name>
<dbReference type="EnsemblMetazoa" id="SSS_3558s_mrna">
    <property type="protein sequence ID" value="KAF7488469.1"/>
    <property type="gene ID" value="SSS_3558"/>
</dbReference>
<dbReference type="AlphaFoldDB" id="A0A834QZY0"/>
<organism evidence="5">
    <name type="scientific">Sarcoptes scabiei</name>
    <name type="common">Itch mite</name>
    <name type="synonym">Acarus scabiei</name>
    <dbReference type="NCBI Taxonomy" id="52283"/>
    <lineage>
        <taxon>Eukaryota</taxon>
        <taxon>Metazoa</taxon>
        <taxon>Ecdysozoa</taxon>
        <taxon>Arthropoda</taxon>
        <taxon>Chelicerata</taxon>
        <taxon>Arachnida</taxon>
        <taxon>Acari</taxon>
        <taxon>Acariformes</taxon>
        <taxon>Sarcoptiformes</taxon>
        <taxon>Astigmata</taxon>
        <taxon>Psoroptidia</taxon>
        <taxon>Sarcoptoidea</taxon>
        <taxon>Sarcoptidae</taxon>
        <taxon>Sarcoptinae</taxon>
        <taxon>Sarcoptes</taxon>
    </lineage>
</organism>